<evidence type="ECO:0000256" key="7">
    <source>
        <dbReference type="ARBA" id="ARBA00049115"/>
    </source>
</evidence>
<comment type="subunit">
    <text evidence="3">Homotetramer. Residues from neighboring subunits contribute catalytic and substrate-binding residues to each active site.</text>
</comment>
<dbReference type="NCBIfam" id="TIGR00928">
    <property type="entry name" value="purB"/>
    <property type="match status" value="1"/>
</dbReference>
<comment type="catalytic activity">
    <reaction evidence="7">
        <text>N(6)-(1,2-dicarboxyethyl)-AMP = fumarate + AMP</text>
        <dbReference type="Rhea" id="RHEA:16853"/>
        <dbReference type="ChEBI" id="CHEBI:29806"/>
        <dbReference type="ChEBI" id="CHEBI:57567"/>
        <dbReference type="ChEBI" id="CHEBI:456215"/>
        <dbReference type="EC" id="4.3.2.2"/>
    </reaction>
    <physiologicalReaction direction="left-to-right" evidence="7">
        <dbReference type="Rhea" id="RHEA:16854"/>
    </physiologicalReaction>
</comment>
<dbReference type="GO" id="GO:0044208">
    <property type="term" value="P:'de novo' AMP biosynthetic process"/>
    <property type="evidence" value="ECO:0007669"/>
    <property type="project" value="UniProtKB-UniPathway"/>
</dbReference>
<dbReference type="Pfam" id="PF10397">
    <property type="entry name" value="ADSL_C"/>
    <property type="match status" value="1"/>
</dbReference>
<dbReference type="UniPathway" id="UPA00074">
    <property type="reaction ID" value="UER00132"/>
</dbReference>
<dbReference type="GO" id="GO:0006189">
    <property type="term" value="P:'de novo' IMP biosynthetic process"/>
    <property type="evidence" value="ECO:0007669"/>
    <property type="project" value="UniProtKB-UniPathway"/>
</dbReference>
<sequence>MIPDMAILPIDGGRYGTDKMKEIFDDQKKITYQLEIEAAVALSQAEIGMVPRDAAANISKMARSGKITVKRVKQLESKSDHDTAALVEALSELCKPSAKPWIHYGLTSNDLVDTSNSLQIRDTLRIIEPKVARLALILSEQAVKYKALPAVGRTHGQHASIISFGLKFANWALEMSTHVQRIEELKKRVLICKTLGVVGTGSLMGAKALEVQKRVAKKLELYPADVTTQVVARERYAELVFYMALIGSTLEKIAVEIRNLQRTEIGEVAESFKKGQMGSSAVPVKRNPVKSERVTSLSKLLRSQISVAFENIPLWHERDLTNSANERFIIPTGAILLDEMLETMTRIVGSLFVNQDRIRQNLEITRGQIFAEFVLDAMIQKGVPRFEAYRDIQRVAFASSEDGTDFRDAVRNDKAFSSHLTDQEIDEIFVPENHLGASFDIIKNVSTKIRGLCSKFS</sequence>
<dbReference type="EC" id="4.3.2.2" evidence="8"/>
<accession>A0A2H1EG02</accession>
<protein>
    <recommendedName>
        <fullName evidence="8">Adenylosuccinate lyase</fullName>
        <ecNumber evidence="8">4.3.2.2</ecNumber>
    </recommendedName>
</protein>
<evidence type="ECO:0000256" key="8">
    <source>
        <dbReference type="NCBIfam" id="TIGR00928"/>
    </source>
</evidence>
<dbReference type="PRINTS" id="PR00145">
    <property type="entry name" value="ARGSUCLYASE"/>
</dbReference>
<dbReference type="PRINTS" id="PR00149">
    <property type="entry name" value="FUMRATELYASE"/>
</dbReference>
<dbReference type="PANTHER" id="PTHR43172">
    <property type="entry name" value="ADENYLOSUCCINATE LYASE"/>
    <property type="match status" value="1"/>
</dbReference>
<evidence type="ECO:0000256" key="2">
    <source>
        <dbReference type="ARBA" id="ARBA00004734"/>
    </source>
</evidence>
<dbReference type="SMART" id="SM00998">
    <property type="entry name" value="ADSL_C"/>
    <property type="match status" value="1"/>
</dbReference>
<dbReference type="EMBL" id="FRFC01000003">
    <property type="protein sequence ID" value="SHO44907.1"/>
    <property type="molecule type" value="Genomic_DNA"/>
</dbReference>
<evidence type="ECO:0000256" key="1">
    <source>
        <dbReference type="ARBA" id="ARBA00004706"/>
    </source>
</evidence>
<evidence type="ECO:0000259" key="9">
    <source>
        <dbReference type="SMART" id="SM00998"/>
    </source>
</evidence>
<organism evidence="10 11">
    <name type="scientific">Nitrosotalea sinensis</name>
    <dbReference type="NCBI Taxonomy" id="1499975"/>
    <lineage>
        <taxon>Archaea</taxon>
        <taxon>Nitrososphaerota</taxon>
        <taxon>Nitrososphaeria</taxon>
        <taxon>Nitrosotaleales</taxon>
        <taxon>Nitrosotaleaceae</taxon>
        <taxon>Nitrosotalea</taxon>
    </lineage>
</organism>
<reference evidence="11" key="1">
    <citation type="submission" date="2016-12" db="EMBL/GenBank/DDBJ databases">
        <authorList>
            <person name="Herbold C."/>
        </authorList>
    </citation>
    <scope>NUCLEOTIDE SEQUENCE [LARGE SCALE GENOMIC DNA]</scope>
</reference>
<dbReference type="InterPro" id="IPR008948">
    <property type="entry name" value="L-Aspartase-like"/>
</dbReference>
<dbReference type="SUPFAM" id="SSF48557">
    <property type="entry name" value="L-aspartase-like"/>
    <property type="match status" value="1"/>
</dbReference>
<dbReference type="InterPro" id="IPR000362">
    <property type="entry name" value="Fumarate_lyase_fam"/>
</dbReference>
<comment type="catalytic activity">
    <reaction evidence="5">
        <text>(2S)-2-[5-amino-1-(5-phospho-beta-D-ribosyl)imidazole-4-carboxamido]succinate = 5-amino-1-(5-phospho-beta-D-ribosyl)imidazole-4-carboxamide + fumarate</text>
        <dbReference type="Rhea" id="RHEA:23920"/>
        <dbReference type="ChEBI" id="CHEBI:29806"/>
        <dbReference type="ChEBI" id="CHEBI:58443"/>
        <dbReference type="ChEBI" id="CHEBI:58475"/>
        <dbReference type="EC" id="4.3.2.2"/>
    </reaction>
    <physiologicalReaction direction="left-to-right" evidence="5">
        <dbReference type="Rhea" id="RHEA:23921"/>
    </physiologicalReaction>
</comment>
<dbReference type="InterPro" id="IPR019468">
    <property type="entry name" value="AdenyloSucc_lyase_C"/>
</dbReference>
<keyword evidence="11" id="KW-1185">Reference proteome</keyword>
<dbReference type="PANTHER" id="PTHR43172:SF1">
    <property type="entry name" value="ADENYLOSUCCINATE LYASE"/>
    <property type="match status" value="1"/>
</dbReference>
<dbReference type="InterPro" id="IPR004769">
    <property type="entry name" value="Pur_lyase"/>
</dbReference>
<comment type="pathway">
    <text evidence="1">Purine metabolism; IMP biosynthesis via de novo pathway; 5-amino-1-(5-phospho-D-ribosyl)imidazole-4-carboxamide from 5-amino-1-(5-phospho-D-ribosyl)imidazole-4-carboxylate: step 2/2.</text>
</comment>
<gene>
    <name evidence="10" type="primary">purB</name>
    <name evidence="10" type="ORF">NSIN_20475</name>
</gene>
<comment type="pathway">
    <text evidence="2">Purine metabolism; AMP biosynthesis via de novo pathway; AMP from IMP: step 2/2.</text>
</comment>
<proteinExistence type="predicted"/>
<dbReference type="Gene3D" id="1.10.40.30">
    <property type="entry name" value="Fumarase/aspartase (C-terminal domain)"/>
    <property type="match status" value="1"/>
</dbReference>
<dbReference type="CDD" id="cd01360">
    <property type="entry name" value="Adenylsuccinate_lyase_1"/>
    <property type="match status" value="1"/>
</dbReference>
<evidence type="ECO:0000313" key="11">
    <source>
        <dbReference type="Proteomes" id="UP000232412"/>
    </source>
</evidence>
<dbReference type="GO" id="GO:0004018">
    <property type="term" value="F:N6-(1,2-dicarboxyethyl)AMP AMP-lyase (fumarate-forming) activity"/>
    <property type="evidence" value="ECO:0007669"/>
    <property type="project" value="UniProtKB-UniRule"/>
</dbReference>
<name>A0A2H1EG02_9ARCH</name>
<dbReference type="FunFam" id="1.20.200.10:FF:000014">
    <property type="entry name" value="3-carboxy-cis,cis-muconate cycloisomerase"/>
    <property type="match status" value="1"/>
</dbReference>
<evidence type="ECO:0000256" key="5">
    <source>
        <dbReference type="ARBA" id="ARBA00024477"/>
    </source>
</evidence>
<evidence type="ECO:0000256" key="6">
    <source>
        <dbReference type="ARBA" id="ARBA00025012"/>
    </source>
</evidence>
<keyword evidence="4 10" id="KW-0456">Lyase</keyword>
<dbReference type="Pfam" id="PF00206">
    <property type="entry name" value="Lyase_1"/>
    <property type="match status" value="1"/>
</dbReference>
<dbReference type="UniPathway" id="UPA00075">
    <property type="reaction ID" value="UER00336"/>
</dbReference>
<dbReference type="InterPro" id="IPR022761">
    <property type="entry name" value="Fumarate_lyase_N"/>
</dbReference>
<dbReference type="GO" id="GO:0005829">
    <property type="term" value="C:cytosol"/>
    <property type="evidence" value="ECO:0007669"/>
    <property type="project" value="TreeGrafter"/>
</dbReference>
<feature type="domain" description="Adenylosuccinate lyase C-terminal" evidence="9">
    <location>
        <begin position="366"/>
        <end position="446"/>
    </location>
</feature>
<evidence type="ECO:0000256" key="3">
    <source>
        <dbReference type="ARBA" id="ARBA00011668"/>
    </source>
</evidence>
<evidence type="ECO:0000313" key="10">
    <source>
        <dbReference type="EMBL" id="SHO44907.1"/>
    </source>
</evidence>
<comment type="function">
    <text evidence="6">Catalyzes two reactions in de novo purine nucleotide biosynthesis. Catalyzes the breakdown of 5-aminoimidazole- (N-succinylocarboxamide) ribotide (SAICAR or 2-[5-amino-1-(5-phospho-beta-D-ribosyl)imidazole-4-carboxamido]succinate) to 5-aminoimidazole-4-carboxamide ribotide (AICAR or 5-amino-1-(5-phospho-beta-D-ribosyl)imidazole-4-carboxamide) and fumarate, and of adenylosuccinate (ADS or N(6)-(1,2-dicarboxyethyl)-AMP) to adenosine monophosphate (AMP) and fumarate.</text>
</comment>
<dbReference type="AlphaFoldDB" id="A0A2H1EG02"/>
<evidence type="ECO:0000256" key="4">
    <source>
        <dbReference type="ARBA" id="ARBA00023239"/>
    </source>
</evidence>
<dbReference type="Proteomes" id="UP000232412">
    <property type="component" value="Unassembled WGS sequence"/>
</dbReference>
<dbReference type="GO" id="GO:0070626">
    <property type="term" value="F:(S)-2-(5-amino-1-(5-phospho-D-ribosyl)imidazole-4-carboxamido) succinate lyase (fumarate-forming) activity"/>
    <property type="evidence" value="ECO:0007669"/>
    <property type="project" value="TreeGrafter"/>
</dbReference>
<dbReference type="Gene3D" id="1.20.200.10">
    <property type="entry name" value="Fumarase/aspartase (Central domain)"/>
    <property type="match status" value="1"/>
</dbReference>